<keyword evidence="2" id="KW-1185">Reference proteome</keyword>
<comment type="caution">
    <text evidence="1">The sequence shown here is derived from an EMBL/GenBank/DDBJ whole genome shotgun (WGS) entry which is preliminary data.</text>
</comment>
<name>A0AAP5I274_9CYAN</name>
<dbReference type="RefSeq" id="WP_208338240.1">
    <property type="nucleotide sequence ID" value="NZ_CAWQFN010000041.1"/>
</dbReference>
<dbReference type="Proteomes" id="UP000667802">
    <property type="component" value="Unassembled WGS sequence"/>
</dbReference>
<dbReference type="Pfam" id="PF14103">
    <property type="entry name" value="DUF4276"/>
    <property type="match status" value="1"/>
</dbReference>
<evidence type="ECO:0000313" key="1">
    <source>
        <dbReference type="EMBL" id="MDR9893767.1"/>
    </source>
</evidence>
<reference evidence="2" key="1">
    <citation type="journal article" date="2021" name="Science">
        <title>Hunting the eagle killer: A cyanobacterial neurotoxin causes vacuolar myelinopathy.</title>
        <authorList>
            <person name="Breinlinger S."/>
            <person name="Phillips T.J."/>
            <person name="Haram B.N."/>
            <person name="Mares J."/>
            <person name="Martinez Yerena J.A."/>
            <person name="Hrouzek P."/>
            <person name="Sobotka R."/>
            <person name="Henderson W.M."/>
            <person name="Schmieder P."/>
            <person name="Williams S.M."/>
            <person name="Lauderdale J.D."/>
            <person name="Wilde H.D."/>
            <person name="Gerrin W."/>
            <person name="Kust A."/>
            <person name="Washington J.W."/>
            <person name="Wagner C."/>
            <person name="Geier B."/>
            <person name="Liebeke M."/>
            <person name="Enke H."/>
            <person name="Niedermeyer T.H.J."/>
            <person name="Wilde S.B."/>
        </authorList>
    </citation>
    <scope>NUCLEOTIDE SEQUENCE [LARGE SCALE GENOMIC DNA]</scope>
    <source>
        <strain evidence="2">Thurmond2011</strain>
    </source>
</reference>
<proteinExistence type="predicted"/>
<gene>
    <name evidence="1" type="ORF">G7B40_004160</name>
</gene>
<sequence length="201" mass="23198">MVKEIRIYIEGGGDGKESKAKLREGFHKFLQVSRERRINITMCGKRNDAFRDFKNALKSHQDAFNLLLVDAEAPVKLSPWEHLKSRDNWDLPDVDDIHCHLMVQVMEAWFIADIETLRKFYGQGFKENAIKRSQDVESLDKDILNKKLKAATCNTSKGEYHKIKHASLLLASLNADQVRKASLHCDRLFRTLVQIIDTSMK</sequence>
<evidence type="ECO:0000313" key="2">
    <source>
        <dbReference type="Proteomes" id="UP000667802"/>
    </source>
</evidence>
<accession>A0AAP5I274</accession>
<dbReference type="InterPro" id="IPR025455">
    <property type="entry name" value="DUF4276"/>
</dbReference>
<protein>
    <submittedName>
        <fullName evidence="1">DUF4276 family protein</fullName>
    </submittedName>
</protein>
<dbReference type="AlphaFoldDB" id="A0AAP5I274"/>
<organism evidence="1 2">
    <name type="scientific">Aetokthonos hydrillicola Thurmond2011</name>
    <dbReference type="NCBI Taxonomy" id="2712845"/>
    <lineage>
        <taxon>Bacteria</taxon>
        <taxon>Bacillati</taxon>
        <taxon>Cyanobacteriota</taxon>
        <taxon>Cyanophyceae</taxon>
        <taxon>Nostocales</taxon>
        <taxon>Hapalosiphonaceae</taxon>
        <taxon>Aetokthonos</taxon>
    </lineage>
</organism>
<dbReference type="EMBL" id="JAALHA020000001">
    <property type="protein sequence ID" value="MDR9893767.1"/>
    <property type="molecule type" value="Genomic_DNA"/>
</dbReference>